<evidence type="ECO:0000313" key="2">
    <source>
        <dbReference type="Proteomes" id="UP001057280"/>
    </source>
</evidence>
<name>A0AB35HM59_TETHA</name>
<gene>
    <name evidence="1" type="ORF">HXW75_02355</name>
</gene>
<dbReference type="Proteomes" id="UP001057280">
    <property type="component" value="Unassembled WGS sequence"/>
</dbReference>
<evidence type="ECO:0000313" key="1">
    <source>
        <dbReference type="EMBL" id="MCO8297311.1"/>
    </source>
</evidence>
<organism evidence="1 2">
    <name type="scientific">Tetragenococcus halophilus</name>
    <name type="common">Pediococcus halophilus</name>
    <dbReference type="NCBI Taxonomy" id="51669"/>
    <lineage>
        <taxon>Bacteria</taxon>
        <taxon>Bacillati</taxon>
        <taxon>Bacillota</taxon>
        <taxon>Bacilli</taxon>
        <taxon>Lactobacillales</taxon>
        <taxon>Enterococcaceae</taxon>
        <taxon>Tetragenococcus</taxon>
    </lineage>
</organism>
<reference evidence="1" key="1">
    <citation type="submission" date="2020-06" db="EMBL/GenBank/DDBJ databases">
        <authorList>
            <person name="Link T."/>
            <person name="Ehrmann M."/>
        </authorList>
    </citation>
    <scope>NUCLEOTIDE SEQUENCE</scope>
    <source>
        <strain evidence="1">TMW 2.2257</strain>
    </source>
</reference>
<dbReference type="EMBL" id="JACACB010000004">
    <property type="protein sequence ID" value="MCO8297311.1"/>
    <property type="molecule type" value="Genomic_DNA"/>
</dbReference>
<accession>A0AB35HM59</accession>
<dbReference type="AlphaFoldDB" id="A0AB35HM59"/>
<reference evidence="1" key="2">
    <citation type="journal article" date="2021" name="BMC Microbiol.">
        <title>The diversity among the species Tetragenococcus halophilus including new isolates from a lupine seed fermentation.</title>
        <authorList>
            <person name="Link T."/>
            <person name="Vogel R.F."/>
            <person name="Ehrmann M.A."/>
        </authorList>
    </citation>
    <scope>NUCLEOTIDE SEQUENCE</scope>
    <source>
        <strain evidence="1">TMW 2.2257</strain>
    </source>
</reference>
<comment type="caution">
    <text evidence="1">The sequence shown here is derived from an EMBL/GenBank/DDBJ whole genome shotgun (WGS) entry which is preliminary data.</text>
</comment>
<protein>
    <submittedName>
        <fullName evidence="1">Uncharacterized protein</fullName>
    </submittedName>
</protein>
<proteinExistence type="predicted"/>
<sequence>MKVSQGNHFKMTILNKTYSAVITHVNKDLYIVDFYYQGEFETSKAVGKQFFKDNKEIIEWSGQSGNA</sequence>
<dbReference type="RefSeq" id="WP_253209957.1">
    <property type="nucleotide sequence ID" value="NZ_JACABZ010000009.1"/>
</dbReference>